<name>A0A9P6UZJ1_9FUNG</name>
<feature type="region of interest" description="Disordered" evidence="1">
    <location>
        <begin position="411"/>
        <end position="434"/>
    </location>
</feature>
<dbReference type="Gene3D" id="3.80.10.10">
    <property type="entry name" value="Ribonuclease Inhibitor"/>
    <property type="match status" value="2"/>
</dbReference>
<feature type="compositionally biased region" description="Acidic residues" evidence="1">
    <location>
        <begin position="273"/>
        <end position="286"/>
    </location>
</feature>
<dbReference type="Proteomes" id="UP000738325">
    <property type="component" value="Unassembled WGS sequence"/>
</dbReference>
<proteinExistence type="predicted"/>
<dbReference type="EMBL" id="JAAAIP010000042">
    <property type="protein sequence ID" value="KAG0328073.1"/>
    <property type="molecule type" value="Genomic_DNA"/>
</dbReference>
<dbReference type="SUPFAM" id="SSF52047">
    <property type="entry name" value="RNI-like"/>
    <property type="match status" value="1"/>
</dbReference>
<evidence type="ECO:0000256" key="1">
    <source>
        <dbReference type="SAM" id="MobiDB-lite"/>
    </source>
</evidence>
<dbReference type="PANTHER" id="PTHR16134:SF119">
    <property type="entry name" value="AT02038P-RELATED"/>
    <property type="match status" value="1"/>
</dbReference>
<feature type="region of interest" description="Disordered" evidence="1">
    <location>
        <begin position="243"/>
        <end position="287"/>
    </location>
</feature>
<dbReference type="AlphaFoldDB" id="A0A9P6UZJ1"/>
<evidence type="ECO:0008006" key="4">
    <source>
        <dbReference type="Google" id="ProtNLM"/>
    </source>
</evidence>
<evidence type="ECO:0000313" key="3">
    <source>
        <dbReference type="Proteomes" id="UP000738325"/>
    </source>
</evidence>
<keyword evidence="3" id="KW-1185">Reference proteome</keyword>
<comment type="caution">
    <text evidence="2">The sequence shown here is derived from an EMBL/GenBank/DDBJ whole genome shotgun (WGS) entry which is preliminary data.</text>
</comment>
<dbReference type="OrthoDB" id="2400175at2759"/>
<dbReference type="PANTHER" id="PTHR16134">
    <property type="entry name" value="F-BOX/TPR REPEAT PROTEIN POF3"/>
    <property type="match status" value="1"/>
</dbReference>
<feature type="compositionally biased region" description="Acidic residues" evidence="1">
    <location>
        <begin position="248"/>
        <end position="265"/>
    </location>
</feature>
<protein>
    <recommendedName>
        <fullName evidence="4">F-box domain-containing protein</fullName>
    </recommendedName>
</protein>
<evidence type="ECO:0000313" key="2">
    <source>
        <dbReference type="EMBL" id="KAG0328073.1"/>
    </source>
</evidence>
<gene>
    <name evidence="2" type="ORF">BGZ99_006246</name>
</gene>
<reference evidence="2" key="1">
    <citation type="journal article" date="2020" name="Fungal Divers.">
        <title>Resolving the Mortierellaceae phylogeny through synthesis of multi-gene phylogenetics and phylogenomics.</title>
        <authorList>
            <person name="Vandepol N."/>
            <person name="Liber J."/>
            <person name="Desiro A."/>
            <person name="Na H."/>
            <person name="Kennedy M."/>
            <person name="Barry K."/>
            <person name="Grigoriev I.V."/>
            <person name="Miller A.N."/>
            <person name="O'Donnell K."/>
            <person name="Stajich J.E."/>
            <person name="Bonito G."/>
        </authorList>
    </citation>
    <scope>NUCLEOTIDE SEQUENCE</scope>
    <source>
        <strain evidence="2">REB-010B</strain>
    </source>
</reference>
<organism evidence="2 3">
    <name type="scientific">Dissophora globulifera</name>
    <dbReference type="NCBI Taxonomy" id="979702"/>
    <lineage>
        <taxon>Eukaryota</taxon>
        <taxon>Fungi</taxon>
        <taxon>Fungi incertae sedis</taxon>
        <taxon>Mucoromycota</taxon>
        <taxon>Mortierellomycotina</taxon>
        <taxon>Mortierellomycetes</taxon>
        <taxon>Mortierellales</taxon>
        <taxon>Mortierellaceae</taxon>
        <taxon>Dissophora</taxon>
    </lineage>
</organism>
<dbReference type="InterPro" id="IPR032675">
    <property type="entry name" value="LRR_dom_sf"/>
</dbReference>
<accession>A0A9P6UZJ1</accession>
<sequence>MNKPPNPLDIPEILSRVGLYIPLWVYPPASDTAHHPRVHYTRRPRFSPKDLLSCIRVNRTWHEILLPILWFTFDDISFHSAGQSVHILTRYRHHLRILELSRPSPAVLAIPPHLLPQHLVHLDLSGLVDHTHWTKALVLQNTRLQSLRWKGGDFHRDNYRTLDALAMSKQLRRLQDLQLECWNLDGCLLKLLRQNPRIRRLALDFVTGEICQSHARRKDRRQYHNKGGGGQGLIFFATRAPQPHVDHEDDEHDEDDLADQEDLSDDNNHNDDNDSDDGDDGDDDNVKDDIQMTELTSLTVCKDVESGALEELIRVCPALEELSWMGSRDTDLRRLTANLRECRPPLSVLTYSTVDASEDDSAYAALIASVPRLVELQIRVPSLGDRFTDALIQHASTLEILDLRIMNGNNDTNDGNNSGSATSSPASSTSAYGQSTSNNLRRILTHCHRVTALSIDGSQCGIFDLFSFKWACLHLRRLYLIGLHSAARGKLLLPENELAEKFGWMPTAGTRVEVETAAEIGAGVGAGMGSEHQESAEDEQSGVHVENSLAHLASIGSLQGLLRHLETLTHLQSFVLNGVEYRRTFRLCMGA</sequence>
<feature type="compositionally biased region" description="Low complexity" evidence="1">
    <location>
        <begin position="411"/>
        <end position="430"/>
    </location>
</feature>